<dbReference type="AlphaFoldDB" id="A0A1M5A525"/>
<dbReference type="EMBL" id="FQUU01000008">
    <property type="protein sequence ID" value="SHF25324.1"/>
    <property type="molecule type" value="Genomic_DNA"/>
</dbReference>
<reference evidence="2 3" key="1">
    <citation type="submission" date="2016-11" db="EMBL/GenBank/DDBJ databases">
        <authorList>
            <person name="Jaros S."/>
            <person name="Januszkiewicz K."/>
            <person name="Wedrychowicz H."/>
        </authorList>
    </citation>
    <scope>NUCLEOTIDE SEQUENCE [LARGE SCALE GENOMIC DNA]</scope>
    <source>
        <strain evidence="2 3">DSM 18119</strain>
    </source>
</reference>
<dbReference type="SMART" id="SM00014">
    <property type="entry name" value="acidPPc"/>
    <property type="match status" value="1"/>
</dbReference>
<dbReference type="STRING" id="1121884.SAMN02745131_02136"/>
<dbReference type="RefSeq" id="WP_072835324.1">
    <property type="nucleotide sequence ID" value="NZ_FQUU01000008.1"/>
</dbReference>
<keyword evidence="3" id="KW-1185">Reference proteome</keyword>
<organism evidence="2 3">
    <name type="scientific">Flavisolibacter ginsengisoli DSM 18119</name>
    <dbReference type="NCBI Taxonomy" id="1121884"/>
    <lineage>
        <taxon>Bacteria</taxon>
        <taxon>Pseudomonadati</taxon>
        <taxon>Bacteroidota</taxon>
        <taxon>Chitinophagia</taxon>
        <taxon>Chitinophagales</taxon>
        <taxon>Chitinophagaceae</taxon>
        <taxon>Flavisolibacter</taxon>
    </lineage>
</organism>
<protein>
    <submittedName>
        <fullName evidence="2">PAP2 superfamily protein</fullName>
    </submittedName>
</protein>
<evidence type="ECO:0000259" key="1">
    <source>
        <dbReference type="SMART" id="SM00014"/>
    </source>
</evidence>
<dbReference type="InterPro" id="IPR000326">
    <property type="entry name" value="PAP2/HPO"/>
</dbReference>
<dbReference type="Proteomes" id="UP000184048">
    <property type="component" value="Unassembled WGS sequence"/>
</dbReference>
<dbReference type="PANTHER" id="PTHR14969:SF13">
    <property type="entry name" value="AT30094P"/>
    <property type="match status" value="1"/>
</dbReference>
<dbReference type="Gene3D" id="1.20.144.10">
    <property type="entry name" value="Phosphatidic acid phosphatase type 2/haloperoxidase"/>
    <property type="match status" value="1"/>
</dbReference>
<gene>
    <name evidence="2" type="ORF">SAMN02745131_02136</name>
</gene>
<evidence type="ECO:0000313" key="3">
    <source>
        <dbReference type="Proteomes" id="UP000184048"/>
    </source>
</evidence>
<dbReference type="Pfam" id="PF01569">
    <property type="entry name" value="PAP2"/>
    <property type="match status" value="1"/>
</dbReference>
<name>A0A1M5A525_9BACT</name>
<dbReference type="InterPro" id="IPR036938">
    <property type="entry name" value="PAP2/HPO_sf"/>
</dbReference>
<dbReference type="SUPFAM" id="SSF48317">
    <property type="entry name" value="Acid phosphatase/Vanadium-dependent haloperoxidase"/>
    <property type="match status" value="1"/>
</dbReference>
<feature type="domain" description="Phosphatidic acid phosphatase type 2/haloperoxidase" evidence="1">
    <location>
        <begin position="159"/>
        <end position="286"/>
    </location>
</feature>
<evidence type="ECO:0000313" key="2">
    <source>
        <dbReference type="EMBL" id="SHF25324.1"/>
    </source>
</evidence>
<dbReference type="PANTHER" id="PTHR14969">
    <property type="entry name" value="SPHINGOSINE-1-PHOSPHATE PHOSPHOHYDROLASE"/>
    <property type="match status" value="1"/>
</dbReference>
<accession>A0A1M5A525</accession>
<sequence>MSLYKMKIYVLVITLFLSFQFANGQNILGTWKQLDSLSMVTDTAKEGVGMPKMEYNTNIRINIPGYFILLGSDFKQQLTAPFHTSVNTWKKVGAFALLTGALAFADVPIQKQAFRIRNNSEEVRKVSRFITNFGGPYETYTLASFAAYGLFFKKEKILNTTLLATQAYITGGMIESIAKYLSGRQRPSYFGVDTMGTPRFHGPISILGRKYNGQTVSSSFPSGHTTVAFAAATVFAIEYRNKPWVPVLAYSTASLIGISRITENRHWATDVLVGAALGYLSGRQVVNNYHRYAFLKASGKKTPHVVFTFHYEFGRFMPGIVYRIE</sequence>
<proteinExistence type="predicted"/>